<dbReference type="InterPro" id="IPR007505">
    <property type="entry name" value="PDDEXK_7"/>
</dbReference>
<feature type="domain" description="DUF2357" evidence="1">
    <location>
        <begin position="90"/>
        <end position="341"/>
    </location>
</feature>
<protein>
    <submittedName>
        <fullName evidence="2">DUF2357 domain-containing protein</fullName>
    </submittedName>
</protein>
<dbReference type="EMBL" id="JAEQNE010000009">
    <property type="protein sequence ID" value="MBL0394605.1"/>
    <property type="molecule type" value="Genomic_DNA"/>
</dbReference>
<name>A0A937CVC9_9BURK</name>
<sequence length="756" mass="84840">MQAQESVTVLCQASDNAPVLRVYRLPKRRDAKTPELWAAANVVCSDPGVPAFEVVEGSEYRFEWKSVPGNHPSTTEPQELFEVDDETGRTGRLRPHLSTGTVDASLFVRGEPLAAFSFEVRSKKIDYKSEYRWMLRDVAEHMTELVMQRFAASRMAFEVDERRDAATLYEQFEFLRAALQGDRLRQAFARIALTPHVSWEIASELVPASRGVRPTSDSWKQLARGGGLRVPIGHLAGLSSVPEKIISTRTEQTLDTIPNRFILYALEHWQGLLWRLADALATKGDNVVILRARREVRDVAEHLSELLDAPLFRGVGRLEQFPSTNQVLQKREGYRDFYRTFIEVELAAMLTWHKRDARYRAGQRDVAELYEFWAFLQIAEIVGDLIGKPFLLAPLLKASPDGLAINLRSGQESVLHGELARDGRWLHIALHFNRTFNSSSPERPSWTRPMRPDITLSITRSDSFTPDPEPTHIHFDAKYRVQALEQIFGASTDVDAEAATTTGSSTGSVRREDLLKMHAYRDAIRRTAGAYVLYPGSGGESREFREYHELLPGLGAFVLRPTQDGVASGANAVRSFIDRVLNQAALRFTQHERSTLWKAEVYGPERTHPLYVEPPAKASVLLGFLKSEEHWNWVRQTRTYNVRAQPRSGGVPKDAGLLQSQLLLLYCPASGRVELLRIVGEAEIASAEAMTRTGYPDPEGNYWCVQVSLLGGGEWVKDLTASALDEHVIATTQLRGAPTLVNWETVCSLKRAGSSP</sequence>
<proteinExistence type="predicted"/>
<dbReference type="Proteomes" id="UP000599109">
    <property type="component" value="Unassembled WGS sequence"/>
</dbReference>
<dbReference type="Pfam" id="PF09823">
    <property type="entry name" value="DUF2357"/>
    <property type="match status" value="1"/>
</dbReference>
<reference evidence="2 3" key="1">
    <citation type="journal article" date="2017" name="Int. J. Syst. Evol. Microbiol.">
        <title>Ramlibacter monticola sp. nov., isolated from forest soil.</title>
        <authorList>
            <person name="Chaudhary D.K."/>
            <person name="Kim J."/>
        </authorList>
    </citation>
    <scope>NUCLEOTIDE SEQUENCE [LARGE SCALE GENOMIC DNA]</scope>
    <source>
        <strain evidence="2 3">KACC 19175</strain>
    </source>
</reference>
<dbReference type="RefSeq" id="WP_201677282.1">
    <property type="nucleotide sequence ID" value="NZ_JAEQNE010000009.1"/>
</dbReference>
<evidence type="ECO:0000313" key="2">
    <source>
        <dbReference type="EMBL" id="MBL0394605.1"/>
    </source>
</evidence>
<keyword evidence="3" id="KW-1185">Reference proteome</keyword>
<evidence type="ECO:0000313" key="3">
    <source>
        <dbReference type="Proteomes" id="UP000599109"/>
    </source>
</evidence>
<dbReference type="Pfam" id="PF04411">
    <property type="entry name" value="PDDEXK_7"/>
    <property type="match status" value="1"/>
</dbReference>
<organism evidence="2 3">
    <name type="scientific">Ramlibacter monticola</name>
    <dbReference type="NCBI Taxonomy" id="1926872"/>
    <lineage>
        <taxon>Bacteria</taxon>
        <taxon>Pseudomonadati</taxon>
        <taxon>Pseudomonadota</taxon>
        <taxon>Betaproteobacteria</taxon>
        <taxon>Burkholderiales</taxon>
        <taxon>Comamonadaceae</taxon>
        <taxon>Ramlibacter</taxon>
    </lineage>
</organism>
<gene>
    <name evidence="2" type="ORF">JJ685_25940</name>
</gene>
<dbReference type="AlphaFoldDB" id="A0A937CVC9"/>
<evidence type="ECO:0000259" key="1">
    <source>
        <dbReference type="Pfam" id="PF09823"/>
    </source>
</evidence>
<comment type="caution">
    <text evidence="2">The sequence shown here is derived from an EMBL/GenBank/DDBJ whole genome shotgun (WGS) entry which is preliminary data.</text>
</comment>
<accession>A0A937CVC9</accession>
<dbReference type="InterPro" id="IPR018633">
    <property type="entry name" value="DUF2357"/>
</dbReference>